<dbReference type="Proteomes" id="UP001303532">
    <property type="component" value="Chromosome"/>
</dbReference>
<evidence type="ECO:0000313" key="2">
    <source>
        <dbReference type="EMBL" id="WOV83905.1"/>
    </source>
</evidence>
<proteinExistence type="predicted"/>
<accession>A0ABZ0KTY6</accession>
<sequence>MAKIKSTRSGSHQANLVENQKHEVYLMMQRLKRDKYMLSAQNKTQKENR</sequence>
<protein>
    <recommendedName>
        <fullName evidence="4">30S ribosomal protein S15</fullName>
    </recommendedName>
</protein>
<keyword evidence="3" id="KW-1185">Reference proteome</keyword>
<evidence type="ECO:0000256" key="1">
    <source>
        <dbReference type="SAM" id="MobiDB-lite"/>
    </source>
</evidence>
<feature type="compositionally biased region" description="Polar residues" evidence="1">
    <location>
        <begin position="7"/>
        <end position="18"/>
    </location>
</feature>
<organism evidence="2 3">
    <name type="scientific">Sporosarcina jeotgali</name>
    <dbReference type="NCBI Taxonomy" id="3020056"/>
    <lineage>
        <taxon>Bacteria</taxon>
        <taxon>Bacillati</taxon>
        <taxon>Bacillota</taxon>
        <taxon>Bacilli</taxon>
        <taxon>Bacillales</taxon>
        <taxon>Caryophanaceae</taxon>
        <taxon>Sporosarcina</taxon>
    </lineage>
</organism>
<dbReference type="EMBL" id="CP116341">
    <property type="protein sequence ID" value="WOV83905.1"/>
    <property type="molecule type" value="Genomic_DNA"/>
</dbReference>
<evidence type="ECO:0008006" key="4">
    <source>
        <dbReference type="Google" id="ProtNLM"/>
    </source>
</evidence>
<name>A0ABZ0KTY6_9BACL</name>
<dbReference type="RefSeq" id="WP_323691593.1">
    <property type="nucleotide sequence ID" value="NZ_CP116341.1"/>
</dbReference>
<evidence type="ECO:0000313" key="3">
    <source>
        <dbReference type="Proteomes" id="UP001303532"/>
    </source>
</evidence>
<reference evidence="2 3" key="1">
    <citation type="submission" date="2023-01" db="EMBL/GenBank/DDBJ databases">
        <title>Sporosarcina sp. nov., isolated from Korean tranditional fermented seafood 'Jeotgal'.</title>
        <authorList>
            <person name="Yang A.-I."/>
        </authorList>
    </citation>
    <scope>NUCLEOTIDE SEQUENCE [LARGE SCALE GENOMIC DNA]</scope>
    <source>
        <strain evidence="2 3">B2O-1</strain>
    </source>
</reference>
<feature type="region of interest" description="Disordered" evidence="1">
    <location>
        <begin position="1"/>
        <end position="21"/>
    </location>
</feature>
<gene>
    <name evidence="2" type="ORF">PGH26_13630</name>
</gene>